<name>A0A2N6D1J7_9GAMM</name>
<comment type="caution">
    <text evidence="1">The sequence shown here is derived from an EMBL/GenBank/DDBJ whole genome shotgun (WGS) entry which is preliminary data.</text>
</comment>
<dbReference type="AlphaFoldDB" id="A0A2N6D1J7"/>
<dbReference type="GO" id="GO:0016787">
    <property type="term" value="F:hydrolase activity"/>
    <property type="evidence" value="ECO:0007669"/>
    <property type="project" value="UniProtKB-KW"/>
</dbReference>
<evidence type="ECO:0000313" key="1">
    <source>
        <dbReference type="EMBL" id="PLX63565.1"/>
    </source>
</evidence>
<dbReference type="SUPFAM" id="SSF53187">
    <property type="entry name" value="Zn-dependent exopeptidases"/>
    <property type="match status" value="1"/>
</dbReference>
<dbReference type="STRING" id="1111735.GCA_000428045_03381"/>
<protein>
    <submittedName>
        <fullName evidence="1">N-formylglutamate amidohydrolase</fullName>
    </submittedName>
</protein>
<accession>A0A2N6D1J7</accession>
<proteinExistence type="predicted"/>
<reference evidence="1 2" key="1">
    <citation type="submission" date="2017-11" db="EMBL/GenBank/DDBJ databases">
        <title>Genome-resolved metagenomics identifies genetic mobility, metabolic interactions, and unexpected diversity in perchlorate-reducing communities.</title>
        <authorList>
            <person name="Barnum T.P."/>
            <person name="Figueroa I.A."/>
            <person name="Carlstrom C.I."/>
            <person name="Lucas L.N."/>
            <person name="Engelbrektson A.L."/>
            <person name="Coates J.D."/>
        </authorList>
    </citation>
    <scope>NUCLEOTIDE SEQUENCE [LARGE SCALE GENOMIC DNA]</scope>
    <source>
        <strain evidence="1">BM301</strain>
    </source>
</reference>
<gene>
    <name evidence="1" type="ORF">C0630_01310</name>
</gene>
<dbReference type="Gene3D" id="3.40.630.40">
    <property type="entry name" value="Zn-dependent exopeptidases"/>
    <property type="match status" value="1"/>
</dbReference>
<dbReference type="EMBL" id="PKUN01000001">
    <property type="protein sequence ID" value="PLX63565.1"/>
    <property type="molecule type" value="Genomic_DNA"/>
</dbReference>
<dbReference type="PIRSF" id="PIRSF029730">
    <property type="entry name" value="UCP029730"/>
    <property type="match status" value="1"/>
</dbReference>
<dbReference type="InterPro" id="IPR011227">
    <property type="entry name" value="UCP029730"/>
</dbReference>
<sequence length="280" mass="31864">MSEPYAIAHRTTFLDRPDDAHTPISQDLLTPGEPPAWEELNSESPSPLLLLCDHASNRVPQKLAHLGLDLNVFGMHVAYDIGCEKLTRLLSSRFNATALLANYSRLVIDLNRHPGDGSSIPEVSDNIEIPGNHTLTPKQIGQREEALFWPYHNRIERILGRIIRRGQTPVLCSIHSFTPIFRGFQRPWHIGVLWDRDQRLSTPLLESLRSARRFRVGDNEPYHARNPVGYTMDVHGEKNGYPHLLLEIRQDLIGHDDGVVEWADIIHTHLQRVLTHVTVP</sequence>
<dbReference type="Pfam" id="PF05013">
    <property type="entry name" value="FGase"/>
    <property type="match status" value="1"/>
</dbReference>
<dbReference type="Proteomes" id="UP000235015">
    <property type="component" value="Unassembled WGS sequence"/>
</dbReference>
<organism evidence="1 2">
    <name type="scientific">Sedimenticola selenatireducens</name>
    <dbReference type="NCBI Taxonomy" id="191960"/>
    <lineage>
        <taxon>Bacteria</taxon>
        <taxon>Pseudomonadati</taxon>
        <taxon>Pseudomonadota</taxon>
        <taxon>Gammaproteobacteria</taxon>
        <taxon>Chromatiales</taxon>
        <taxon>Sedimenticolaceae</taxon>
        <taxon>Sedimenticola</taxon>
    </lineage>
</organism>
<evidence type="ECO:0000313" key="2">
    <source>
        <dbReference type="Proteomes" id="UP000235015"/>
    </source>
</evidence>
<keyword evidence="1" id="KW-0378">Hydrolase</keyword>
<dbReference type="InterPro" id="IPR007709">
    <property type="entry name" value="N-FG_amidohydro"/>
</dbReference>